<proteinExistence type="predicted"/>
<dbReference type="InterPro" id="IPR018490">
    <property type="entry name" value="cNMP-bd_dom_sf"/>
</dbReference>
<name>A0A1S9PC80_9SPHI</name>
<reference evidence="2 3" key="1">
    <citation type="submission" date="2016-07" db="EMBL/GenBank/DDBJ databases">
        <title>Genomic analysis of zinc-resistant bacterium Mucilaginibacter pedocola TBZ30.</title>
        <authorList>
            <person name="Huang J."/>
            <person name="Tang J."/>
        </authorList>
    </citation>
    <scope>NUCLEOTIDE SEQUENCE [LARGE SCALE GENOMIC DNA]</scope>
    <source>
        <strain evidence="2 3">TBZ30</strain>
    </source>
</reference>
<sequence>MYQNLINYITNYSGLPLSFQETGLIQNIFQPKKLRRRQYLLQAGDVSKYTAFITKGAMRQYLIDDKGNEKVVQLYIEDHWADDRASLLSNKPSVYNIEAWEDTEMLIISPKDFYELADKIPAMAQMLRVMDDRHAIALHGRLNSMIRDTAEARYMEFERKYPHFVQRFPQHHIASYLGVTKETLSRVKRQSMR</sequence>
<dbReference type="SUPFAM" id="SSF51206">
    <property type="entry name" value="cAMP-binding domain-like"/>
    <property type="match status" value="1"/>
</dbReference>
<dbReference type="STRING" id="1792845.BC343_06970"/>
<dbReference type="Proteomes" id="UP000189739">
    <property type="component" value="Unassembled WGS sequence"/>
</dbReference>
<dbReference type="Pfam" id="PF00027">
    <property type="entry name" value="cNMP_binding"/>
    <property type="match status" value="1"/>
</dbReference>
<keyword evidence="3" id="KW-1185">Reference proteome</keyword>
<comment type="caution">
    <text evidence="2">The sequence shown here is derived from an EMBL/GenBank/DDBJ whole genome shotgun (WGS) entry which is preliminary data.</text>
</comment>
<dbReference type="EMBL" id="MBTF01000023">
    <property type="protein sequence ID" value="OOQ58417.1"/>
    <property type="molecule type" value="Genomic_DNA"/>
</dbReference>
<gene>
    <name evidence="2" type="ORF">BC343_06970</name>
</gene>
<dbReference type="OrthoDB" id="1092431at2"/>
<evidence type="ECO:0000313" key="3">
    <source>
        <dbReference type="Proteomes" id="UP000189739"/>
    </source>
</evidence>
<dbReference type="Gene3D" id="2.60.120.10">
    <property type="entry name" value="Jelly Rolls"/>
    <property type="match status" value="1"/>
</dbReference>
<dbReference type="PROSITE" id="PS50042">
    <property type="entry name" value="CNMP_BINDING_3"/>
    <property type="match status" value="1"/>
</dbReference>
<protein>
    <submittedName>
        <fullName evidence="2">Cyclic nucleotide-binding protein</fullName>
    </submittedName>
</protein>
<organism evidence="2 3">
    <name type="scientific">Mucilaginibacter pedocola</name>
    <dbReference type="NCBI Taxonomy" id="1792845"/>
    <lineage>
        <taxon>Bacteria</taxon>
        <taxon>Pseudomonadati</taxon>
        <taxon>Bacteroidota</taxon>
        <taxon>Sphingobacteriia</taxon>
        <taxon>Sphingobacteriales</taxon>
        <taxon>Sphingobacteriaceae</taxon>
        <taxon>Mucilaginibacter</taxon>
    </lineage>
</organism>
<dbReference type="InterPro" id="IPR014710">
    <property type="entry name" value="RmlC-like_jellyroll"/>
</dbReference>
<evidence type="ECO:0000313" key="2">
    <source>
        <dbReference type="EMBL" id="OOQ58417.1"/>
    </source>
</evidence>
<dbReference type="InterPro" id="IPR000595">
    <property type="entry name" value="cNMP-bd_dom"/>
</dbReference>
<accession>A0A1S9PC80</accession>
<dbReference type="AlphaFoldDB" id="A0A1S9PC80"/>
<feature type="domain" description="Cyclic nucleotide-binding" evidence="1">
    <location>
        <begin position="25"/>
        <end position="116"/>
    </location>
</feature>
<dbReference type="CDD" id="cd00038">
    <property type="entry name" value="CAP_ED"/>
    <property type="match status" value="1"/>
</dbReference>
<dbReference type="RefSeq" id="WP_078349112.1">
    <property type="nucleotide sequence ID" value="NZ_MBTF01000023.1"/>
</dbReference>
<evidence type="ECO:0000259" key="1">
    <source>
        <dbReference type="PROSITE" id="PS50042"/>
    </source>
</evidence>